<name>A0AAF1BQ19_9TREE</name>
<proteinExistence type="predicted"/>
<dbReference type="Proteomes" id="UP000827549">
    <property type="component" value="Chromosome 3"/>
</dbReference>
<evidence type="ECO:0008006" key="3">
    <source>
        <dbReference type="Google" id="ProtNLM"/>
    </source>
</evidence>
<dbReference type="EMBL" id="CP086716">
    <property type="protein sequence ID" value="WOO80188.1"/>
    <property type="molecule type" value="Genomic_DNA"/>
</dbReference>
<accession>A0AAF1BQ19</accession>
<evidence type="ECO:0000313" key="2">
    <source>
        <dbReference type="Proteomes" id="UP000827549"/>
    </source>
</evidence>
<dbReference type="GeneID" id="87806940"/>
<dbReference type="AlphaFoldDB" id="A0AAF1BQ19"/>
<reference evidence="1" key="1">
    <citation type="submission" date="2023-10" db="EMBL/GenBank/DDBJ databases">
        <authorList>
            <person name="Noh H."/>
        </authorList>
    </citation>
    <scope>NUCLEOTIDE SEQUENCE</scope>
    <source>
        <strain evidence="1">DUCC4014</strain>
    </source>
</reference>
<protein>
    <recommendedName>
        <fullName evidence="3">Ubiquinone biosynthesis protein</fullName>
    </recommendedName>
</protein>
<gene>
    <name evidence="1" type="ORF">LOC62_03G003699</name>
</gene>
<dbReference type="RefSeq" id="XP_062626220.1">
    <property type="nucleotide sequence ID" value="XM_062770236.1"/>
</dbReference>
<keyword evidence="2" id="KW-1185">Reference proteome</keyword>
<sequence>MSLRSAVLAAALPNLARTSFTRAALSSALATLPPSSPDHRAAPLSDDVVDTLFGPGSSGPRALVRAWEDEGLSEMEGAKGSVKDVLAKRLAYSAAVGEHLVEAHALLATPTTTPSIPIPSDVIARLRPLARFSTPPLYRPFAAGAARAAEGPVNRVLEATGGRLPLLSVDPLAPLAYAWRVADAAVYAAQPQKGAKGPVGEPAGAGVEWYTSRAALALAYLTAEAHLLQPYPATEGTVDSAATNPNFPAAKDQLARALRRYDDAKGILAAGENSADSLIGFFELATRSVAGIIRSRGF</sequence>
<evidence type="ECO:0000313" key="1">
    <source>
        <dbReference type="EMBL" id="WOO80188.1"/>
    </source>
</evidence>
<organism evidence="1 2">
    <name type="scientific">Vanrija pseudolonga</name>
    <dbReference type="NCBI Taxonomy" id="143232"/>
    <lineage>
        <taxon>Eukaryota</taxon>
        <taxon>Fungi</taxon>
        <taxon>Dikarya</taxon>
        <taxon>Basidiomycota</taxon>
        <taxon>Agaricomycotina</taxon>
        <taxon>Tremellomycetes</taxon>
        <taxon>Trichosporonales</taxon>
        <taxon>Trichosporonaceae</taxon>
        <taxon>Vanrija</taxon>
    </lineage>
</organism>